<evidence type="ECO:0000313" key="5">
    <source>
        <dbReference type="Proteomes" id="UP000245370"/>
    </source>
</evidence>
<evidence type="ECO:0000259" key="2">
    <source>
        <dbReference type="Pfam" id="PF00675"/>
    </source>
</evidence>
<dbReference type="Gene3D" id="3.30.830.10">
    <property type="entry name" value="Metalloenzyme, LuxS/M16 peptidase-like"/>
    <property type="match status" value="2"/>
</dbReference>
<keyword evidence="5" id="KW-1185">Reference proteome</keyword>
<gene>
    <name evidence="4" type="ORF">DIT68_14025</name>
</gene>
<name>A0A2U2X387_9FLAO</name>
<sequence length="422" mass="47837">MESNSSKSLIPSMNVEPTIYLLDNGMRVVYLHDPSIVAHLGVTVRAGSRFEAENEEGLAHFLEHCIFKGTKNRRAFHVLSRLDSVGGELNAYTTKEEICVYSSFTKEHLKRASDLLADILFNSTFPEKEIEKEKEVVLDEINSYLDSPSDKIFDEFESYLFPGNSLGNNILGTVDSVQSFQKSDLERYVKKFFYPDNMVISFVGDLKPELILKQLNKDFGHYTQHEELSEPVAPKPLVPFNIIEAEANYQSHIMVGGRAPGYNHPNRRVFTLLINILGGPALNSRLGLSIREKYGYTYNIDASYTPFEEVGYWNVYAGTDPKYQKKTVRLIKKEIQRFIDEPLSENQLKKAKQQMKGHFALGMDSNGGVMLNFGKSLLVFNQIDTLAEIYEAIDSITPEEIQAIAKEFLNPDQISSLIFSVK</sequence>
<accession>A0A2U2X387</accession>
<dbReference type="InterPro" id="IPR011765">
    <property type="entry name" value="Pept_M16_N"/>
</dbReference>
<evidence type="ECO:0000256" key="1">
    <source>
        <dbReference type="ARBA" id="ARBA00007261"/>
    </source>
</evidence>
<comment type="caution">
    <text evidence="4">The sequence shown here is derived from an EMBL/GenBank/DDBJ whole genome shotgun (WGS) entry which is preliminary data.</text>
</comment>
<dbReference type="Pfam" id="PF00675">
    <property type="entry name" value="Peptidase_M16"/>
    <property type="match status" value="1"/>
</dbReference>
<protein>
    <submittedName>
        <fullName evidence="4">Peptidase M16</fullName>
    </submittedName>
</protein>
<dbReference type="AlphaFoldDB" id="A0A2U2X387"/>
<dbReference type="InterPro" id="IPR050361">
    <property type="entry name" value="MPP/UQCRC_Complex"/>
</dbReference>
<evidence type="ECO:0000259" key="3">
    <source>
        <dbReference type="Pfam" id="PF05193"/>
    </source>
</evidence>
<dbReference type="OrthoDB" id="9811314at2"/>
<comment type="similarity">
    <text evidence="1">Belongs to the peptidase M16 family.</text>
</comment>
<dbReference type="Pfam" id="PF05193">
    <property type="entry name" value="Peptidase_M16_C"/>
    <property type="match status" value="1"/>
</dbReference>
<dbReference type="InterPro" id="IPR011249">
    <property type="entry name" value="Metalloenz_LuxS/M16"/>
</dbReference>
<dbReference type="Proteomes" id="UP000245370">
    <property type="component" value="Unassembled WGS sequence"/>
</dbReference>
<evidence type="ECO:0000313" key="4">
    <source>
        <dbReference type="EMBL" id="PWH82219.1"/>
    </source>
</evidence>
<reference evidence="4 5" key="1">
    <citation type="submission" date="2018-05" db="EMBL/GenBank/DDBJ databases">
        <title>Brumimicrobium oceani sp. nov., isolated from coastal sediment.</title>
        <authorList>
            <person name="Kou Y."/>
        </authorList>
    </citation>
    <scope>NUCLEOTIDE SEQUENCE [LARGE SCALE GENOMIC DNA]</scope>
    <source>
        <strain evidence="4 5">C305</strain>
    </source>
</reference>
<organism evidence="4 5">
    <name type="scientific">Brumimicrobium oceani</name>
    <dbReference type="NCBI Taxonomy" id="2100725"/>
    <lineage>
        <taxon>Bacteria</taxon>
        <taxon>Pseudomonadati</taxon>
        <taxon>Bacteroidota</taxon>
        <taxon>Flavobacteriia</taxon>
        <taxon>Flavobacteriales</taxon>
        <taxon>Crocinitomicaceae</taxon>
        <taxon>Brumimicrobium</taxon>
    </lineage>
</organism>
<feature type="domain" description="Peptidase M16 N-terminal" evidence="2">
    <location>
        <begin position="27"/>
        <end position="173"/>
    </location>
</feature>
<dbReference type="SUPFAM" id="SSF63411">
    <property type="entry name" value="LuxS/MPP-like metallohydrolase"/>
    <property type="match status" value="2"/>
</dbReference>
<dbReference type="PANTHER" id="PTHR11851">
    <property type="entry name" value="METALLOPROTEASE"/>
    <property type="match status" value="1"/>
</dbReference>
<proteinExistence type="inferred from homology"/>
<dbReference type="GO" id="GO:0046872">
    <property type="term" value="F:metal ion binding"/>
    <property type="evidence" value="ECO:0007669"/>
    <property type="project" value="InterPro"/>
</dbReference>
<dbReference type="EMBL" id="QFRJ01000014">
    <property type="protein sequence ID" value="PWH82219.1"/>
    <property type="molecule type" value="Genomic_DNA"/>
</dbReference>
<dbReference type="PANTHER" id="PTHR11851:SF49">
    <property type="entry name" value="MITOCHONDRIAL-PROCESSING PEPTIDASE SUBUNIT ALPHA"/>
    <property type="match status" value="1"/>
</dbReference>
<reference evidence="4 5" key="2">
    <citation type="submission" date="2018-05" db="EMBL/GenBank/DDBJ databases">
        <authorList>
            <person name="Lanie J.A."/>
            <person name="Ng W.-L."/>
            <person name="Kazmierczak K.M."/>
            <person name="Andrzejewski T.M."/>
            <person name="Davidsen T.M."/>
            <person name="Wayne K.J."/>
            <person name="Tettelin H."/>
            <person name="Glass J.I."/>
            <person name="Rusch D."/>
            <person name="Podicherti R."/>
            <person name="Tsui H.-C.T."/>
            <person name="Winkler M.E."/>
        </authorList>
    </citation>
    <scope>NUCLEOTIDE SEQUENCE [LARGE SCALE GENOMIC DNA]</scope>
    <source>
        <strain evidence="4 5">C305</strain>
    </source>
</reference>
<dbReference type="InterPro" id="IPR007863">
    <property type="entry name" value="Peptidase_M16_C"/>
</dbReference>
<feature type="domain" description="Peptidase M16 C-terminal" evidence="3">
    <location>
        <begin position="180"/>
        <end position="355"/>
    </location>
</feature>
<dbReference type="RefSeq" id="WP_109360448.1">
    <property type="nucleotide sequence ID" value="NZ_QFRJ01000014.1"/>
</dbReference>